<name>A0A8T2NGK6_9TELE</name>
<keyword evidence="2" id="KW-1185">Reference proteome</keyword>
<evidence type="ECO:0000313" key="2">
    <source>
        <dbReference type="Proteomes" id="UP000824540"/>
    </source>
</evidence>
<evidence type="ECO:0000313" key="1">
    <source>
        <dbReference type="EMBL" id="KAG9338061.1"/>
    </source>
</evidence>
<proteinExistence type="predicted"/>
<dbReference type="EMBL" id="JAFBMS010000074">
    <property type="protein sequence ID" value="KAG9338061.1"/>
    <property type="molecule type" value="Genomic_DNA"/>
</dbReference>
<protein>
    <submittedName>
        <fullName evidence="1">Uncharacterized protein</fullName>
    </submittedName>
</protein>
<sequence>MKQLVARGFKTRKKTLKTYLAKAKGIVTERLSFWIQCGVATLVEKAPGETLGLKSGQTNSKILDHVLMTLLPNTPQEVPFWRLVHKLKF</sequence>
<dbReference type="Proteomes" id="UP000824540">
    <property type="component" value="Unassembled WGS sequence"/>
</dbReference>
<organism evidence="1 2">
    <name type="scientific">Albula glossodonta</name>
    <name type="common">roundjaw bonefish</name>
    <dbReference type="NCBI Taxonomy" id="121402"/>
    <lineage>
        <taxon>Eukaryota</taxon>
        <taxon>Metazoa</taxon>
        <taxon>Chordata</taxon>
        <taxon>Craniata</taxon>
        <taxon>Vertebrata</taxon>
        <taxon>Euteleostomi</taxon>
        <taxon>Actinopterygii</taxon>
        <taxon>Neopterygii</taxon>
        <taxon>Teleostei</taxon>
        <taxon>Albuliformes</taxon>
        <taxon>Albulidae</taxon>
        <taxon>Albula</taxon>
    </lineage>
</organism>
<comment type="caution">
    <text evidence="1">The sequence shown here is derived from an EMBL/GenBank/DDBJ whole genome shotgun (WGS) entry which is preliminary data.</text>
</comment>
<gene>
    <name evidence="1" type="ORF">JZ751_027137</name>
</gene>
<dbReference type="AlphaFoldDB" id="A0A8T2NGK6"/>
<accession>A0A8T2NGK6</accession>
<reference evidence="1" key="1">
    <citation type="thesis" date="2021" institute="BYU ScholarsArchive" country="Provo, UT, USA">
        <title>Applications of and Algorithms for Genome Assembly and Genomic Analyses with an Emphasis on Marine Teleosts.</title>
        <authorList>
            <person name="Pickett B.D."/>
        </authorList>
    </citation>
    <scope>NUCLEOTIDE SEQUENCE</scope>
    <source>
        <strain evidence="1">HI-2016</strain>
    </source>
</reference>